<dbReference type="PANTHER" id="PTHR43861">
    <property type="entry name" value="TRANS-ACONITATE 2-METHYLTRANSFERASE-RELATED"/>
    <property type="match status" value="1"/>
</dbReference>
<dbReference type="CDD" id="cd02440">
    <property type="entry name" value="AdoMet_MTases"/>
    <property type="match status" value="1"/>
</dbReference>
<sequence length="290" mass="32971">MKCTICDFQNVTETKKVVDHSISKKEFTVAHCPSCNNWFTGNPPGETEIGPYYESEDYISHSDTKKGLIHSLYHKVRRYNLKLKLSLIQSHTSGKNILDYGAGTGEFLAYCKENNYIVTGIEPSDVAKTHASAKGVNCLSPSELQNLPPKEYNVITLWHVLEHVHQLNTTLNHFHSKLKDDGILIIAVPNINSYDASYYKEYWAALDVPRHLYHFTKKGMSQLLKKHQFELIQTKGMIFDSFYVSLLSEKYKNTLPTPLQLVRAFMIGLISNVKGKTNHSSIIYIAKKNG</sequence>
<proteinExistence type="predicted"/>
<dbReference type="OrthoDB" id="2370471at2"/>
<gene>
    <name evidence="1" type="ORF">FRX97_01690</name>
</gene>
<reference evidence="1 2" key="1">
    <citation type="submission" date="2019-08" db="EMBL/GenBank/DDBJ databases">
        <title>Genome of Luteibaculum oceani JCM 18817.</title>
        <authorList>
            <person name="Bowman J.P."/>
        </authorList>
    </citation>
    <scope>NUCLEOTIDE SEQUENCE [LARGE SCALE GENOMIC DNA]</scope>
    <source>
        <strain evidence="1 2">JCM 18817</strain>
    </source>
</reference>
<dbReference type="AlphaFoldDB" id="A0A5C6VIU3"/>
<dbReference type="RefSeq" id="WP_147012727.1">
    <property type="nucleotide sequence ID" value="NZ_VORB01000001.1"/>
</dbReference>
<protein>
    <submittedName>
        <fullName evidence="1">Class I SAM-dependent methyltransferase</fullName>
    </submittedName>
</protein>
<keyword evidence="1" id="KW-0489">Methyltransferase</keyword>
<dbReference type="Proteomes" id="UP000321168">
    <property type="component" value="Unassembled WGS sequence"/>
</dbReference>
<dbReference type="GO" id="GO:0008168">
    <property type="term" value="F:methyltransferase activity"/>
    <property type="evidence" value="ECO:0007669"/>
    <property type="project" value="UniProtKB-KW"/>
</dbReference>
<keyword evidence="2" id="KW-1185">Reference proteome</keyword>
<accession>A0A5C6VIU3</accession>
<organism evidence="1 2">
    <name type="scientific">Luteibaculum oceani</name>
    <dbReference type="NCBI Taxonomy" id="1294296"/>
    <lineage>
        <taxon>Bacteria</taxon>
        <taxon>Pseudomonadati</taxon>
        <taxon>Bacteroidota</taxon>
        <taxon>Flavobacteriia</taxon>
        <taxon>Flavobacteriales</taxon>
        <taxon>Luteibaculaceae</taxon>
        <taxon>Luteibaculum</taxon>
    </lineage>
</organism>
<name>A0A5C6VIU3_9FLAO</name>
<dbReference type="Pfam" id="PF13489">
    <property type="entry name" value="Methyltransf_23"/>
    <property type="match status" value="1"/>
</dbReference>
<dbReference type="Gene3D" id="3.40.50.150">
    <property type="entry name" value="Vaccinia Virus protein VP39"/>
    <property type="match status" value="1"/>
</dbReference>
<dbReference type="InterPro" id="IPR029063">
    <property type="entry name" value="SAM-dependent_MTases_sf"/>
</dbReference>
<comment type="caution">
    <text evidence="1">The sequence shown here is derived from an EMBL/GenBank/DDBJ whole genome shotgun (WGS) entry which is preliminary data.</text>
</comment>
<dbReference type="GO" id="GO:0032259">
    <property type="term" value="P:methylation"/>
    <property type="evidence" value="ECO:0007669"/>
    <property type="project" value="UniProtKB-KW"/>
</dbReference>
<evidence type="ECO:0000313" key="1">
    <source>
        <dbReference type="EMBL" id="TXC85363.1"/>
    </source>
</evidence>
<keyword evidence="1" id="KW-0808">Transferase</keyword>
<dbReference type="SUPFAM" id="SSF53335">
    <property type="entry name" value="S-adenosyl-L-methionine-dependent methyltransferases"/>
    <property type="match status" value="1"/>
</dbReference>
<dbReference type="EMBL" id="VORB01000001">
    <property type="protein sequence ID" value="TXC85363.1"/>
    <property type="molecule type" value="Genomic_DNA"/>
</dbReference>
<evidence type="ECO:0000313" key="2">
    <source>
        <dbReference type="Proteomes" id="UP000321168"/>
    </source>
</evidence>